<dbReference type="AlphaFoldDB" id="A0A222WTD1"/>
<dbReference type="InterPro" id="IPR023972">
    <property type="entry name" value="CHP04069_acyl_carrier-rel"/>
</dbReference>
<dbReference type="STRING" id="172713.GCA_001705305_05242"/>
<evidence type="ECO:0000313" key="1">
    <source>
        <dbReference type="EMBL" id="ASR49416.1"/>
    </source>
</evidence>
<name>A0A222WTD1_9BACL</name>
<keyword evidence="2" id="KW-1185">Reference proteome</keyword>
<gene>
    <name evidence="1" type="ORF">B4V02_23405</name>
</gene>
<dbReference type="EMBL" id="CP020028">
    <property type="protein sequence ID" value="ASR49416.1"/>
    <property type="molecule type" value="Genomic_DNA"/>
</dbReference>
<dbReference type="KEGG" id="pkb:B4V02_23405"/>
<evidence type="ECO:0008006" key="3">
    <source>
        <dbReference type="Google" id="ProtNLM"/>
    </source>
</evidence>
<proteinExistence type="predicted"/>
<dbReference type="Proteomes" id="UP000214666">
    <property type="component" value="Chromosome"/>
</dbReference>
<protein>
    <recommendedName>
        <fullName evidence="3">Carrier domain-containing protein</fullName>
    </recommendedName>
</protein>
<reference evidence="1 2" key="1">
    <citation type="submission" date="2017-03" db="EMBL/GenBank/DDBJ databases">
        <title>Complete genome sequence of Paenibacillus Kribbensis producing bioflocculants.</title>
        <authorList>
            <person name="Lee H.-G."/>
            <person name="Oh H.-M."/>
        </authorList>
    </citation>
    <scope>NUCLEOTIDE SEQUENCE [LARGE SCALE GENOMIC DNA]</scope>
    <source>
        <strain evidence="1 2">AM49</strain>
    </source>
</reference>
<dbReference type="NCBIfam" id="TIGR04069">
    <property type="entry name" value="ocin_ACP_rel"/>
    <property type="match status" value="1"/>
</dbReference>
<dbReference type="Gene3D" id="1.10.1200.10">
    <property type="entry name" value="ACP-like"/>
    <property type="match status" value="1"/>
</dbReference>
<organism evidence="1 2">
    <name type="scientific">Paenibacillus kribbensis</name>
    <dbReference type="NCBI Taxonomy" id="172713"/>
    <lineage>
        <taxon>Bacteria</taxon>
        <taxon>Bacillati</taxon>
        <taxon>Bacillota</taxon>
        <taxon>Bacilli</taxon>
        <taxon>Bacillales</taxon>
        <taxon>Paenibacillaceae</taxon>
        <taxon>Paenibacillus</taxon>
    </lineage>
</organism>
<dbReference type="InterPro" id="IPR036736">
    <property type="entry name" value="ACP-like_sf"/>
</dbReference>
<accession>A0A222WTD1</accession>
<evidence type="ECO:0000313" key="2">
    <source>
        <dbReference type="Proteomes" id="UP000214666"/>
    </source>
</evidence>
<sequence length="97" mass="11226">MIKGDFIMTKLDIAATLNTLFFELFKVDKTKLISSYWDEDLMGERVGLAPRDLLYLFTEIEREFNILIPEEDVVQGHFRSLKGIEGVITKQVNLLCQ</sequence>